<feature type="transmembrane region" description="Helical" evidence="1">
    <location>
        <begin position="51"/>
        <end position="73"/>
    </location>
</feature>
<keyword evidence="1" id="KW-0472">Membrane</keyword>
<evidence type="ECO:0000313" key="3">
    <source>
        <dbReference type="Proteomes" id="UP001646157"/>
    </source>
</evidence>
<keyword evidence="3" id="KW-1185">Reference proteome</keyword>
<evidence type="ECO:0000256" key="1">
    <source>
        <dbReference type="SAM" id="Phobius"/>
    </source>
</evidence>
<organism evidence="2 3">
    <name type="scientific">Rossellomorea pakistanensis</name>
    <dbReference type="NCBI Taxonomy" id="992288"/>
    <lineage>
        <taxon>Bacteria</taxon>
        <taxon>Bacillati</taxon>
        <taxon>Bacillota</taxon>
        <taxon>Bacilli</taxon>
        <taxon>Bacillales</taxon>
        <taxon>Bacillaceae</taxon>
        <taxon>Rossellomorea</taxon>
    </lineage>
</organism>
<sequence>MKKSLQLFGFVLFISGTVLFGIMHLAIALFIPNLGGWSDPPGKFVVVLNEIMGWVPYVLSIIFMLIGGFILIYDLWETKQKETDSISH</sequence>
<reference evidence="2 3" key="1">
    <citation type="submission" date="2021-01" db="EMBL/GenBank/DDBJ databases">
        <title>Genomic Encyclopedia of Type Strains, Phase IV (KMG-IV): sequencing the most valuable type-strain genomes for metagenomic binning, comparative biology and taxonomic classification.</title>
        <authorList>
            <person name="Goeker M."/>
        </authorList>
    </citation>
    <scope>NUCLEOTIDE SEQUENCE [LARGE SCALE GENOMIC DNA]</scope>
    <source>
        <strain evidence="2 3">DSM 24834</strain>
    </source>
</reference>
<feature type="transmembrane region" description="Helical" evidence="1">
    <location>
        <begin position="7"/>
        <end position="31"/>
    </location>
</feature>
<gene>
    <name evidence="2" type="ORF">JOC86_002572</name>
</gene>
<proteinExistence type="predicted"/>
<protein>
    <submittedName>
        <fullName evidence="2">Vacuolar-type H+-ATPase subunit I/STV1</fullName>
    </submittedName>
</protein>
<dbReference type="Proteomes" id="UP001646157">
    <property type="component" value="Unassembled WGS sequence"/>
</dbReference>
<dbReference type="EMBL" id="JAFBDZ010000002">
    <property type="protein sequence ID" value="MBM7586030.1"/>
    <property type="molecule type" value="Genomic_DNA"/>
</dbReference>
<accession>A0ABS2NDZ1</accession>
<keyword evidence="1" id="KW-1133">Transmembrane helix</keyword>
<name>A0ABS2NDZ1_9BACI</name>
<comment type="caution">
    <text evidence="2">The sequence shown here is derived from an EMBL/GenBank/DDBJ whole genome shotgun (WGS) entry which is preliminary data.</text>
</comment>
<evidence type="ECO:0000313" key="2">
    <source>
        <dbReference type="EMBL" id="MBM7586030.1"/>
    </source>
</evidence>
<dbReference type="RefSeq" id="WP_205173076.1">
    <property type="nucleotide sequence ID" value="NZ_JAFBDZ010000002.1"/>
</dbReference>
<keyword evidence="1" id="KW-0812">Transmembrane</keyword>